<gene>
    <name evidence="2" type="ORF">HYC85_024440</name>
</gene>
<protein>
    <submittedName>
        <fullName evidence="2">Uncharacterized protein</fullName>
    </submittedName>
</protein>
<dbReference type="EMBL" id="JACBKZ010000012">
    <property type="protein sequence ID" value="KAF5936934.1"/>
    <property type="molecule type" value="Genomic_DNA"/>
</dbReference>
<keyword evidence="1" id="KW-0472">Membrane</keyword>
<reference evidence="2 3" key="2">
    <citation type="submission" date="2020-07" db="EMBL/GenBank/DDBJ databases">
        <title>Genome assembly of wild tea tree DASZ reveals pedigree and selection history of tea varieties.</title>
        <authorList>
            <person name="Zhang W."/>
        </authorList>
    </citation>
    <scope>NUCLEOTIDE SEQUENCE [LARGE SCALE GENOMIC DNA]</scope>
    <source>
        <strain evidence="3">cv. G240</strain>
        <tissue evidence="2">Leaf</tissue>
    </source>
</reference>
<evidence type="ECO:0000313" key="3">
    <source>
        <dbReference type="Proteomes" id="UP000593564"/>
    </source>
</evidence>
<proteinExistence type="predicted"/>
<reference evidence="3" key="1">
    <citation type="journal article" date="2020" name="Nat. Commun.">
        <title>Genome assembly of wild tea tree DASZ reveals pedigree and selection history of tea varieties.</title>
        <authorList>
            <person name="Zhang W."/>
            <person name="Zhang Y."/>
            <person name="Qiu H."/>
            <person name="Guo Y."/>
            <person name="Wan H."/>
            <person name="Zhang X."/>
            <person name="Scossa F."/>
            <person name="Alseekh S."/>
            <person name="Zhang Q."/>
            <person name="Wang P."/>
            <person name="Xu L."/>
            <person name="Schmidt M.H."/>
            <person name="Jia X."/>
            <person name="Li D."/>
            <person name="Zhu A."/>
            <person name="Guo F."/>
            <person name="Chen W."/>
            <person name="Ni D."/>
            <person name="Usadel B."/>
            <person name="Fernie A.R."/>
            <person name="Wen W."/>
        </authorList>
    </citation>
    <scope>NUCLEOTIDE SEQUENCE [LARGE SCALE GENOMIC DNA]</scope>
    <source>
        <strain evidence="3">cv. G240</strain>
    </source>
</reference>
<name>A0A7J7GBY7_CAMSI</name>
<dbReference type="Proteomes" id="UP000593564">
    <property type="component" value="Unassembled WGS sequence"/>
</dbReference>
<evidence type="ECO:0000256" key="1">
    <source>
        <dbReference type="SAM" id="Phobius"/>
    </source>
</evidence>
<feature type="transmembrane region" description="Helical" evidence="1">
    <location>
        <begin position="42"/>
        <end position="65"/>
    </location>
</feature>
<sequence length="68" mass="8210">MLCKIINYMGLVFRCIPIFCFYCMCWYLFAVRHSLTTAHSRLVNMQFFMWFHNGFCLLSTSSFYVNKL</sequence>
<keyword evidence="1" id="KW-1133">Transmembrane helix</keyword>
<dbReference type="AlphaFoldDB" id="A0A7J7GBY7"/>
<accession>A0A7J7GBY7</accession>
<organism evidence="2 3">
    <name type="scientific">Camellia sinensis</name>
    <name type="common">Tea plant</name>
    <name type="synonym">Thea sinensis</name>
    <dbReference type="NCBI Taxonomy" id="4442"/>
    <lineage>
        <taxon>Eukaryota</taxon>
        <taxon>Viridiplantae</taxon>
        <taxon>Streptophyta</taxon>
        <taxon>Embryophyta</taxon>
        <taxon>Tracheophyta</taxon>
        <taxon>Spermatophyta</taxon>
        <taxon>Magnoliopsida</taxon>
        <taxon>eudicotyledons</taxon>
        <taxon>Gunneridae</taxon>
        <taxon>Pentapetalae</taxon>
        <taxon>asterids</taxon>
        <taxon>Ericales</taxon>
        <taxon>Theaceae</taxon>
        <taxon>Camellia</taxon>
    </lineage>
</organism>
<comment type="caution">
    <text evidence="2">The sequence shown here is derived from an EMBL/GenBank/DDBJ whole genome shotgun (WGS) entry which is preliminary data.</text>
</comment>
<evidence type="ECO:0000313" key="2">
    <source>
        <dbReference type="EMBL" id="KAF5936934.1"/>
    </source>
</evidence>
<keyword evidence="1" id="KW-0812">Transmembrane</keyword>
<keyword evidence="3" id="KW-1185">Reference proteome</keyword>
<feature type="transmembrane region" description="Helical" evidence="1">
    <location>
        <begin position="6"/>
        <end position="30"/>
    </location>
</feature>